<keyword evidence="1" id="KW-0812">Transmembrane</keyword>
<sequence>MEATDIKLNSKQQARSISGIWRGTLIYISIAFITFILTRLAPLDAEMVEKLFSSTLYPYIAKFIGFISNIIPISLTEILIIMLFLLIIVMILLLLFNPKIYINNKIFIINYILRSLALVYILFYFLWGFNYFRPDYIDLANMNKDSGTIEDLETLSLEIINNMNIIRENLSEDIDGILLIEEDFTQLSRQAQKGFEDFKVGTLNLGGNYGQVKPILFSEWMSYTGIMGIFFAYTSEPNINTNIPIQDLLSTISHEIAHQRGFAKEDEANFIAYKANINNPDKNFQYSGYYLAIQYIMNDIYKEDQDLHIELFSKMSDSVKRDINNSNSFWKSKESSSKKIVTTMNDTYLKSNNQKQGVQSYNGVVKLLMSDYKSN</sequence>
<keyword evidence="3" id="KW-1185">Reference proteome</keyword>
<gene>
    <name evidence="2" type="ORF">GC105_09865</name>
</gene>
<accession>A0A6A7KA83</accession>
<dbReference type="InterPro" id="IPR024294">
    <property type="entry name" value="DUF3810"/>
</dbReference>
<evidence type="ECO:0000256" key="1">
    <source>
        <dbReference type="SAM" id="Phobius"/>
    </source>
</evidence>
<keyword evidence="1" id="KW-1133">Transmembrane helix</keyword>
<organism evidence="2 3">
    <name type="scientific">Alkalibaculum sporogenes</name>
    <dbReference type="NCBI Taxonomy" id="2655001"/>
    <lineage>
        <taxon>Bacteria</taxon>
        <taxon>Bacillati</taxon>
        <taxon>Bacillota</taxon>
        <taxon>Clostridia</taxon>
        <taxon>Eubacteriales</taxon>
        <taxon>Eubacteriaceae</taxon>
        <taxon>Alkalibaculum</taxon>
    </lineage>
</organism>
<keyword evidence="1" id="KW-0472">Membrane</keyword>
<feature type="transmembrane region" description="Helical" evidence="1">
    <location>
        <begin position="63"/>
        <end position="96"/>
    </location>
</feature>
<feature type="transmembrane region" description="Helical" evidence="1">
    <location>
        <begin position="20"/>
        <end position="43"/>
    </location>
</feature>
<evidence type="ECO:0000313" key="2">
    <source>
        <dbReference type="EMBL" id="MPW26097.1"/>
    </source>
</evidence>
<dbReference type="EMBL" id="WHNX01000013">
    <property type="protein sequence ID" value="MPW26097.1"/>
    <property type="molecule type" value="Genomic_DNA"/>
</dbReference>
<dbReference type="Proteomes" id="UP000440004">
    <property type="component" value="Unassembled WGS sequence"/>
</dbReference>
<feature type="transmembrane region" description="Helical" evidence="1">
    <location>
        <begin position="108"/>
        <end position="127"/>
    </location>
</feature>
<proteinExistence type="predicted"/>
<dbReference type="Pfam" id="PF12725">
    <property type="entry name" value="DUF3810"/>
    <property type="match status" value="1"/>
</dbReference>
<evidence type="ECO:0000313" key="3">
    <source>
        <dbReference type="Proteomes" id="UP000440004"/>
    </source>
</evidence>
<comment type="caution">
    <text evidence="2">The sequence shown here is derived from an EMBL/GenBank/DDBJ whole genome shotgun (WGS) entry which is preliminary data.</text>
</comment>
<dbReference type="AlphaFoldDB" id="A0A6A7KA83"/>
<dbReference type="RefSeq" id="WP_152804256.1">
    <property type="nucleotide sequence ID" value="NZ_WHNX01000013.1"/>
</dbReference>
<name>A0A6A7KA83_9FIRM</name>
<reference evidence="2 3" key="1">
    <citation type="submission" date="2019-10" db="EMBL/GenBank/DDBJ databases">
        <title>Alkalibaculum tamaniensis sp.nov., a new alkaliphilic acetogen, isolated on methoxylated aromatics from a mud volcano.</title>
        <authorList>
            <person name="Khomyakova M.A."/>
            <person name="Merkel A.Y."/>
            <person name="Bonch-Osmolovskaya E.A."/>
            <person name="Slobodkin A.I."/>
        </authorList>
    </citation>
    <scope>NUCLEOTIDE SEQUENCE [LARGE SCALE GENOMIC DNA]</scope>
    <source>
        <strain evidence="2 3">M08DMB</strain>
    </source>
</reference>
<protein>
    <submittedName>
        <fullName evidence="2">DUF3810 family protein</fullName>
    </submittedName>
</protein>